<name>A0AAW2YAQ9_9LAMI</name>
<evidence type="ECO:0000313" key="1">
    <source>
        <dbReference type="EMBL" id="KAL0462863.1"/>
    </source>
</evidence>
<protein>
    <submittedName>
        <fullName evidence="1">Uncharacterized protein</fullName>
    </submittedName>
</protein>
<dbReference type="EMBL" id="JACGWN010000001">
    <property type="protein sequence ID" value="KAL0462863.1"/>
    <property type="molecule type" value="Genomic_DNA"/>
</dbReference>
<organism evidence="1">
    <name type="scientific">Sesamum latifolium</name>
    <dbReference type="NCBI Taxonomy" id="2727402"/>
    <lineage>
        <taxon>Eukaryota</taxon>
        <taxon>Viridiplantae</taxon>
        <taxon>Streptophyta</taxon>
        <taxon>Embryophyta</taxon>
        <taxon>Tracheophyta</taxon>
        <taxon>Spermatophyta</taxon>
        <taxon>Magnoliopsida</taxon>
        <taxon>eudicotyledons</taxon>
        <taxon>Gunneridae</taxon>
        <taxon>Pentapetalae</taxon>
        <taxon>asterids</taxon>
        <taxon>lamiids</taxon>
        <taxon>Lamiales</taxon>
        <taxon>Pedaliaceae</taxon>
        <taxon>Sesamum</taxon>
    </lineage>
</organism>
<accession>A0AAW2YAQ9</accession>
<comment type="caution">
    <text evidence="1">The sequence shown here is derived from an EMBL/GenBank/DDBJ whole genome shotgun (WGS) entry which is preliminary data.</text>
</comment>
<gene>
    <name evidence="1" type="ORF">Slati_0173900</name>
</gene>
<sequence length="119" mass="13451">MIESADFHPNISLTFVSTRLKENPGHNPQRMPENTPWARTMLHRLHPNGTTLNLDTIDFPNIKKLIHECVATIKIASTTLELDKESFIRLLELSLEGLVKVGWDNIQEDPKASILAGRV</sequence>
<proteinExistence type="predicted"/>
<reference evidence="1" key="2">
    <citation type="journal article" date="2024" name="Plant">
        <title>Genomic evolution and insights into agronomic trait innovations of Sesamum species.</title>
        <authorList>
            <person name="Miao H."/>
            <person name="Wang L."/>
            <person name="Qu L."/>
            <person name="Liu H."/>
            <person name="Sun Y."/>
            <person name="Le M."/>
            <person name="Wang Q."/>
            <person name="Wei S."/>
            <person name="Zheng Y."/>
            <person name="Lin W."/>
            <person name="Duan Y."/>
            <person name="Cao H."/>
            <person name="Xiong S."/>
            <person name="Wang X."/>
            <person name="Wei L."/>
            <person name="Li C."/>
            <person name="Ma Q."/>
            <person name="Ju M."/>
            <person name="Zhao R."/>
            <person name="Li G."/>
            <person name="Mu C."/>
            <person name="Tian Q."/>
            <person name="Mei H."/>
            <person name="Zhang T."/>
            <person name="Gao T."/>
            <person name="Zhang H."/>
        </authorList>
    </citation>
    <scope>NUCLEOTIDE SEQUENCE</scope>
    <source>
        <strain evidence="1">KEN1</strain>
    </source>
</reference>
<dbReference type="AlphaFoldDB" id="A0AAW2YAQ9"/>
<reference evidence="1" key="1">
    <citation type="submission" date="2020-06" db="EMBL/GenBank/DDBJ databases">
        <authorList>
            <person name="Li T."/>
            <person name="Hu X."/>
            <person name="Zhang T."/>
            <person name="Song X."/>
            <person name="Zhang H."/>
            <person name="Dai N."/>
            <person name="Sheng W."/>
            <person name="Hou X."/>
            <person name="Wei L."/>
        </authorList>
    </citation>
    <scope>NUCLEOTIDE SEQUENCE</scope>
    <source>
        <strain evidence="1">KEN1</strain>
        <tissue evidence="1">Leaf</tissue>
    </source>
</reference>